<evidence type="ECO:0000256" key="1">
    <source>
        <dbReference type="ARBA" id="ARBA00006975"/>
    </source>
</evidence>
<keyword evidence="2 3" id="KW-0143">Chaperone</keyword>
<gene>
    <name evidence="3" type="primary">groES</name>
    <name evidence="3" type="synonym">groS</name>
    <name evidence="5" type="ORF">A2W52_02965</name>
</gene>
<keyword evidence="3" id="KW-0963">Cytoplasm</keyword>
<dbReference type="CDD" id="cd00320">
    <property type="entry name" value="cpn10"/>
    <property type="match status" value="1"/>
</dbReference>
<dbReference type="FunFam" id="2.30.33.40:FF:000001">
    <property type="entry name" value="10 kDa chaperonin"/>
    <property type="match status" value="1"/>
</dbReference>
<reference evidence="5 6" key="1">
    <citation type="journal article" date="2016" name="Nat. Commun.">
        <title>Thousands of microbial genomes shed light on interconnected biogeochemical processes in an aquifer system.</title>
        <authorList>
            <person name="Anantharaman K."/>
            <person name="Brown C.T."/>
            <person name="Hug L.A."/>
            <person name="Sharon I."/>
            <person name="Castelle C.J."/>
            <person name="Probst A.J."/>
            <person name="Thomas B.C."/>
            <person name="Singh A."/>
            <person name="Wilkins M.J."/>
            <person name="Karaoz U."/>
            <person name="Brodie E.L."/>
            <person name="Williams K.H."/>
            <person name="Hubbard S.S."/>
            <person name="Banfield J.F."/>
        </authorList>
    </citation>
    <scope>NUCLEOTIDE SEQUENCE [LARGE SCALE GENOMIC DNA]</scope>
</reference>
<sequence length="113" mass="12188">MVKTNKQKKVSATASKSNFKVRPLGDRVLVRELKNDGEKVVSGIIIPESASEDRGAKKGEVIAVGPGKYDDGVLQPMGVTVGDKVLFQWGDKLVIDGEEYEMVAESSILAVIK</sequence>
<dbReference type="GO" id="GO:0051087">
    <property type="term" value="F:protein-folding chaperone binding"/>
    <property type="evidence" value="ECO:0007669"/>
    <property type="project" value="TreeGrafter"/>
</dbReference>
<dbReference type="GO" id="GO:0005737">
    <property type="term" value="C:cytoplasm"/>
    <property type="evidence" value="ECO:0007669"/>
    <property type="project" value="UniProtKB-SubCell"/>
</dbReference>
<dbReference type="InterPro" id="IPR037124">
    <property type="entry name" value="Chaperonin_GroES_sf"/>
</dbReference>
<evidence type="ECO:0000256" key="2">
    <source>
        <dbReference type="ARBA" id="ARBA00023186"/>
    </source>
</evidence>
<comment type="similarity">
    <text evidence="1 3 4">Belongs to the GroES chaperonin family.</text>
</comment>
<evidence type="ECO:0000313" key="6">
    <source>
        <dbReference type="Proteomes" id="UP000176493"/>
    </source>
</evidence>
<dbReference type="PRINTS" id="PR00297">
    <property type="entry name" value="CHAPERONIN10"/>
</dbReference>
<comment type="subcellular location">
    <subcellularLocation>
        <location evidence="3">Cytoplasm</location>
    </subcellularLocation>
</comment>
<dbReference type="PANTHER" id="PTHR10772:SF63">
    <property type="entry name" value="20 KDA CHAPERONIN, CHLOROPLASTIC"/>
    <property type="match status" value="1"/>
</dbReference>
<name>A0A1G2MG05_9BACT</name>
<dbReference type="Pfam" id="PF00166">
    <property type="entry name" value="Cpn10"/>
    <property type="match status" value="1"/>
</dbReference>
<comment type="subunit">
    <text evidence="3">Heptamer of 7 subunits arranged in a ring. Interacts with the chaperonin GroEL.</text>
</comment>
<dbReference type="Gene3D" id="2.30.33.40">
    <property type="entry name" value="GroES chaperonin"/>
    <property type="match status" value="1"/>
</dbReference>
<protein>
    <recommendedName>
        <fullName evidence="3">Co-chaperonin GroES</fullName>
    </recommendedName>
    <alternativeName>
        <fullName evidence="3">10 kDa chaperonin</fullName>
    </alternativeName>
    <alternativeName>
        <fullName evidence="3">Chaperonin-10</fullName>
        <shortName evidence="3">Cpn10</shortName>
    </alternativeName>
</protein>
<dbReference type="PANTHER" id="PTHR10772">
    <property type="entry name" value="10 KDA HEAT SHOCK PROTEIN"/>
    <property type="match status" value="1"/>
</dbReference>
<dbReference type="InterPro" id="IPR020818">
    <property type="entry name" value="Chaperonin_GroES"/>
</dbReference>
<evidence type="ECO:0000313" key="5">
    <source>
        <dbReference type="EMBL" id="OHA22763.1"/>
    </source>
</evidence>
<accession>A0A1G2MG05</accession>
<dbReference type="GO" id="GO:0051082">
    <property type="term" value="F:unfolded protein binding"/>
    <property type="evidence" value="ECO:0007669"/>
    <property type="project" value="TreeGrafter"/>
</dbReference>
<evidence type="ECO:0000256" key="4">
    <source>
        <dbReference type="RuleBase" id="RU000535"/>
    </source>
</evidence>
<comment type="function">
    <text evidence="3 4">Together with the chaperonin GroEL, plays an essential role in assisting protein folding. The GroEL-GroES system forms a nano-cage that allows encapsulation of the non-native substrate proteins and provides a physical environment optimized to promote and accelerate protein folding. GroES binds to the apical surface of the GroEL ring, thereby capping the opening of the GroEL channel.</text>
</comment>
<evidence type="ECO:0000256" key="3">
    <source>
        <dbReference type="HAMAP-Rule" id="MF_00580"/>
    </source>
</evidence>
<dbReference type="GO" id="GO:0044183">
    <property type="term" value="F:protein folding chaperone"/>
    <property type="evidence" value="ECO:0007669"/>
    <property type="project" value="InterPro"/>
</dbReference>
<dbReference type="EMBL" id="MHRJ01000020">
    <property type="protein sequence ID" value="OHA22763.1"/>
    <property type="molecule type" value="Genomic_DNA"/>
</dbReference>
<dbReference type="GO" id="GO:0005524">
    <property type="term" value="F:ATP binding"/>
    <property type="evidence" value="ECO:0007669"/>
    <property type="project" value="InterPro"/>
</dbReference>
<organism evidence="5 6">
    <name type="scientific">Candidatus Taylorbacteria bacterium RIFCSPHIGHO2_02_49_25</name>
    <dbReference type="NCBI Taxonomy" id="1802305"/>
    <lineage>
        <taxon>Bacteria</taxon>
        <taxon>Candidatus Tayloriibacteriota</taxon>
    </lineage>
</organism>
<dbReference type="SUPFAM" id="SSF50129">
    <property type="entry name" value="GroES-like"/>
    <property type="match status" value="1"/>
</dbReference>
<comment type="caution">
    <text evidence="5">The sequence shown here is derived from an EMBL/GenBank/DDBJ whole genome shotgun (WGS) entry which is preliminary data.</text>
</comment>
<dbReference type="GO" id="GO:0046872">
    <property type="term" value="F:metal ion binding"/>
    <property type="evidence" value="ECO:0007669"/>
    <property type="project" value="TreeGrafter"/>
</dbReference>
<proteinExistence type="inferred from homology"/>
<dbReference type="InterPro" id="IPR011032">
    <property type="entry name" value="GroES-like_sf"/>
</dbReference>
<dbReference type="SMART" id="SM00883">
    <property type="entry name" value="Cpn10"/>
    <property type="match status" value="1"/>
</dbReference>
<dbReference type="AlphaFoldDB" id="A0A1G2MG05"/>
<dbReference type="Proteomes" id="UP000176493">
    <property type="component" value="Unassembled WGS sequence"/>
</dbReference>
<dbReference type="HAMAP" id="MF_00580">
    <property type="entry name" value="CH10"/>
    <property type="match status" value="1"/>
</dbReference>